<accession>A0A1T4QAH5</accession>
<protein>
    <submittedName>
        <fullName evidence="3">Thiol-disulfide isomerase or thioredoxin</fullName>
    </submittedName>
</protein>
<keyword evidence="1" id="KW-0732">Signal</keyword>
<gene>
    <name evidence="3" type="ORF">SAMN04488132_1087</name>
</gene>
<organism evidence="3 4">
    <name type="scientific">Sediminibacterium ginsengisoli</name>
    <dbReference type="NCBI Taxonomy" id="413434"/>
    <lineage>
        <taxon>Bacteria</taxon>
        <taxon>Pseudomonadati</taxon>
        <taxon>Bacteroidota</taxon>
        <taxon>Chitinophagia</taxon>
        <taxon>Chitinophagales</taxon>
        <taxon>Chitinophagaceae</taxon>
        <taxon>Sediminibacterium</taxon>
    </lineage>
</organism>
<dbReference type="InterPro" id="IPR036249">
    <property type="entry name" value="Thioredoxin-like_sf"/>
</dbReference>
<dbReference type="CDD" id="cd02966">
    <property type="entry name" value="TlpA_like_family"/>
    <property type="match status" value="1"/>
</dbReference>
<dbReference type="EMBL" id="FUWH01000008">
    <property type="protein sequence ID" value="SKA00739.1"/>
    <property type="molecule type" value="Genomic_DNA"/>
</dbReference>
<evidence type="ECO:0000313" key="3">
    <source>
        <dbReference type="EMBL" id="SKA00739.1"/>
    </source>
</evidence>
<dbReference type="PROSITE" id="PS51352">
    <property type="entry name" value="THIOREDOXIN_2"/>
    <property type="match status" value="1"/>
</dbReference>
<dbReference type="GO" id="GO:0016491">
    <property type="term" value="F:oxidoreductase activity"/>
    <property type="evidence" value="ECO:0007669"/>
    <property type="project" value="InterPro"/>
</dbReference>
<dbReference type="AlphaFoldDB" id="A0A1T4QAH5"/>
<dbReference type="RefSeq" id="WP_078831954.1">
    <property type="nucleotide sequence ID" value="NZ_FUWH01000008.1"/>
</dbReference>
<dbReference type="InterPro" id="IPR013740">
    <property type="entry name" value="Redoxin"/>
</dbReference>
<dbReference type="Proteomes" id="UP000190888">
    <property type="component" value="Unassembled WGS sequence"/>
</dbReference>
<evidence type="ECO:0000313" key="4">
    <source>
        <dbReference type="Proteomes" id="UP000190888"/>
    </source>
</evidence>
<sequence length="417" mass="48126">MRLRKVTIPALPLLFLCLCGKAQQTVTLKGTVHDRGSKSIYLLPRTQSIRGEHKIEIPIIDHQFKYTLAADEVEAYELVFRDEYENGAWRPILFFPDTTEISFKLYPMEATGNEVKGGSINRDFYAFRKMQDEIFKKRQQEIGDEERELKKKGLFNSAASDTIMAKIRRAGNMDERQALYEEREQMEKKGAHLTPRGIVWKERFDSVMRAIFIWKYKQFEKQPNLANYYFIYEDLENRVKSNPQLAQFIRQAYKQYALAYPKHKYTRLIQYGLAAATQVFPGNAFVDVTAPDLKGKEQQLSALIKGKMALIDLWGSWCGPCIAKSRKVVPLYEKYGNKGFTVVGIAREYGDTKELDKRLAMEKFSWTHLVELDDKNSIWSKYGIPNAAGMFVLVDKNGKILAVDPTIEELEQHLAAL</sequence>
<keyword evidence="3" id="KW-0413">Isomerase</keyword>
<dbReference type="OrthoDB" id="1069091at2"/>
<dbReference type="GO" id="GO:0016853">
    <property type="term" value="F:isomerase activity"/>
    <property type="evidence" value="ECO:0007669"/>
    <property type="project" value="UniProtKB-KW"/>
</dbReference>
<dbReference type="STRING" id="413434.SAMN04488132_1087"/>
<dbReference type="PANTHER" id="PTHR42852:SF17">
    <property type="entry name" value="THIOREDOXIN-LIKE PROTEIN HI_1115"/>
    <property type="match status" value="1"/>
</dbReference>
<feature type="chain" id="PRO_5013001601" evidence="1">
    <location>
        <begin position="23"/>
        <end position="417"/>
    </location>
</feature>
<reference evidence="3 4" key="1">
    <citation type="submission" date="2017-02" db="EMBL/GenBank/DDBJ databases">
        <authorList>
            <person name="Peterson S.W."/>
        </authorList>
    </citation>
    <scope>NUCLEOTIDE SEQUENCE [LARGE SCALE GENOMIC DNA]</scope>
    <source>
        <strain evidence="3 4">DSM 22335</strain>
    </source>
</reference>
<proteinExistence type="predicted"/>
<dbReference type="Pfam" id="PF08534">
    <property type="entry name" value="Redoxin"/>
    <property type="match status" value="1"/>
</dbReference>
<name>A0A1T4QAH5_9BACT</name>
<evidence type="ECO:0000259" key="2">
    <source>
        <dbReference type="PROSITE" id="PS51352"/>
    </source>
</evidence>
<dbReference type="PANTHER" id="PTHR42852">
    <property type="entry name" value="THIOL:DISULFIDE INTERCHANGE PROTEIN DSBE"/>
    <property type="match status" value="1"/>
</dbReference>
<feature type="signal peptide" evidence="1">
    <location>
        <begin position="1"/>
        <end position="22"/>
    </location>
</feature>
<dbReference type="InterPro" id="IPR050553">
    <property type="entry name" value="Thioredoxin_ResA/DsbE_sf"/>
</dbReference>
<keyword evidence="4" id="KW-1185">Reference proteome</keyword>
<dbReference type="InterPro" id="IPR013766">
    <property type="entry name" value="Thioredoxin_domain"/>
</dbReference>
<feature type="domain" description="Thioredoxin" evidence="2">
    <location>
        <begin position="279"/>
        <end position="417"/>
    </location>
</feature>
<dbReference type="SUPFAM" id="SSF52833">
    <property type="entry name" value="Thioredoxin-like"/>
    <property type="match status" value="1"/>
</dbReference>
<evidence type="ECO:0000256" key="1">
    <source>
        <dbReference type="SAM" id="SignalP"/>
    </source>
</evidence>
<dbReference type="Gene3D" id="3.40.30.10">
    <property type="entry name" value="Glutaredoxin"/>
    <property type="match status" value="1"/>
</dbReference>